<accession>A0A099YCD4</accession>
<proteinExistence type="predicted"/>
<dbReference type="RefSeq" id="WP_034539755.1">
    <property type="nucleotide sequence ID" value="NZ_FNIH01000008.1"/>
</dbReference>
<evidence type="ECO:0000313" key="2">
    <source>
        <dbReference type="Proteomes" id="UP000030001"/>
    </source>
</evidence>
<organism evidence="1 2">
    <name type="scientific">Limosilactobacillus mucosae</name>
    <name type="common">Lactobacillus mucosae</name>
    <dbReference type="NCBI Taxonomy" id="97478"/>
    <lineage>
        <taxon>Bacteria</taxon>
        <taxon>Bacillati</taxon>
        <taxon>Bacillota</taxon>
        <taxon>Bacilli</taxon>
        <taxon>Lactobacillales</taxon>
        <taxon>Lactobacillaceae</taxon>
        <taxon>Limosilactobacillus</taxon>
    </lineage>
</organism>
<dbReference type="EMBL" id="JROC01000028">
    <property type="protein sequence ID" value="KGL67081.1"/>
    <property type="molecule type" value="Genomic_DNA"/>
</dbReference>
<name>A0A099YCD4_LIMMU</name>
<reference evidence="1 2" key="1">
    <citation type="submission" date="2014-09" db="EMBL/GenBank/DDBJ databases">
        <title>Lactobacillus mucosae CRL573 Genome Sequencing.</title>
        <authorList>
            <person name="Bleckwedel J."/>
            <person name="Teran L.C."/>
            <person name="Bonacina J."/>
            <person name="Saavedra L."/>
            <person name="Mozzi F.B."/>
            <person name="Raya R.R."/>
        </authorList>
    </citation>
    <scope>NUCLEOTIDE SEQUENCE [LARGE SCALE GENOMIC DNA]</scope>
    <source>
        <strain evidence="1 2">CRL573</strain>
    </source>
</reference>
<gene>
    <name evidence="1" type="ORF">LX03_03780</name>
</gene>
<protein>
    <submittedName>
        <fullName evidence="1">Uncharacterized protein</fullName>
    </submittedName>
</protein>
<dbReference type="AlphaFoldDB" id="A0A099YCD4"/>
<evidence type="ECO:0000313" key="1">
    <source>
        <dbReference type="EMBL" id="KGL67081.1"/>
    </source>
</evidence>
<comment type="caution">
    <text evidence="1">The sequence shown here is derived from an EMBL/GenBank/DDBJ whole genome shotgun (WGS) entry which is preliminary data.</text>
</comment>
<sequence length="62" mass="7126">MKCPHCKTPLKAHEKICAKCGHTIKTARQKRRRDLILAGLLLIRLLLTIGLTLKMLKQHEKI</sequence>
<dbReference type="Proteomes" id="UP000030001">
    <property type="component" value="Unassembled WGS sequence"/>
</dbReference>